<evidence type="ECO:0000256" key="5">
    <source>
        <dbReference type="ARBA" id="ARBA00023242"/>
    </source>
</evidence>
<accession>A0A7J0EU01</accession>
<keyword evidence="2" id="KW-0805">Transcription regulation</keyword>
<dbReference type="PANTHER" id="PTHR31920:SF37">
    <property type="entry name" value="B3 DOMAIN-CONTAINING TRANSCRIPTION FACTOR VRN1"/>
    <property type="match status" value="1"/>
</dbReference>
<feature type="domain" description="TF-B3" evidence="7">
    <location>
        <begin position="1"/>
        <end position="41"/>
    </location>
</feature>
<keyword evidence="4" id="KW-0804">Transcription</keyword>
<dbReference type="Proteomes" id="UP000585474">
    <property type="component" value="Unassembled WGS sequence"/>
</dbReference>
<dbReference type="OrthoDB" id="1864528at2759"/>
<dbReference type="AlphaFoldDB" id="A0A7J0EU01"/>
<evidence type="ECO:0000256" key="2">
    <source>
        <dbReference type="ARBA" id="ARBA00023015"/>
    </source>
</evidence>
<evidence type="ECO:0000256" key="1">
    <source>
        <dbReference type="ARBA" id="ARBA00004123"/>
    </source>
</evidence>
<dbReference type="PANTHER" id="PTHR31920">
    <property type="entry name" value="B3 DOMAIN-CONTAINING"/>
    <property type="match status" value="1"/>
</dbReference>
<dbReference type="InterPro" id="IPR015300">
    <property type="entry name" value="DNA-bd_pseudobarrel_sf"/>
</dbReference>
<dbReference type="EMBL" id="BJWL01000007">
    <property type="protein sequence ID" value="GFY89971.1"/>
    <property type="molecule type" value="Genomic_DNA"/>
</dbReference>
<organism evidence="8 9">
    <name type="scientific">Actinidia rufa</name>
    <dbReference type="NCBI Taxonomy" id="165716"/>
    <lineage>
        <taxon>Eukaryota</taxon>
        <taxon>Viridiplantae</taxon>
        <taxon>Streptophyta</taxon>
        <taxon>Embryophyta</taxon>
        <taxon>Tracheophyta</taxon>
        <taxon>Spermatophyta</taxon>
        <taxon>Magnoliopsida</taxon>
        <taxon>eudicotyledons</taxon>
        <taxon>Gunneridae</taxon>
        <taxon>Pentapetalae</taxon>
        <taxon>asterids</taxon>
        <taxon>Ericales</taxon>
        <taxon>Actinidiaceae</taxon>
        <taxon>Actinidia</taxon>
    </lineage>
</organism>
<dbReference type="InterPro" id="IPR003340">
    <property type="entry name" value="B3_DNA-bd"/>
</dbReference>
<evidence type="ECO:0000256" key="3">
    <source>
        <dbReference type="ARBA" id="ARBA00023125"/>
    </source>
</evidence>
<comment type="caution">
    <text evidence="8">The sequence shown here is derived from an EMBL/GenBank/DDBJ whole genome shotgun (WGS) entry which is preliminary data.</text>
</comment>
<keyword evidence="3" id="KW-0238">DNA-binding</keyword>
<dbReference type="GO" id="GO:0005634">
    <property type="term" value="C:nucleus"/>
    <property type="evidence" value="ECO:0007669"/>
    <property type="project" value="UniProtKB-SubCell"/>
</dbReference>
<dbReference type="InterPro" id="IPR050655">
    <property type="entry name" value="Plant_B3_domain"/>
</dbReference>
<feature type="region of interest" description="Disordered" evidence="6">
    <location>
        <begin position="53"/>
        <end position="81"/>
    </location>
</feature>
<comment type="subcellular location">
    <subcellularLocation>
        <location evidence="1">Nucleus</location>
    </subcellularLocation>
</comment>
<protein>
    <recommendedName>
        <fullName evidence="7">TF-B3 domain-containing protein</fullName>
    </recommendedName>
</protein>
<proteinExistence type="predicted"/>
<dbReference type="Gene3D" id="2.40.330.10">
    <property type="entry name" value="DNA-binding pseudobarrel domain"/>
    <property type="match status" value="1"/>
</dbReference>
<dbReference type="GO" id="GO:0003677">
    <property type="term" value="F:DNA binding"/>
    <property type="evidence" value="ECO:0007669"/>
    <property type="project" value="UniProtKB-KW"/>
</dbReference>
<reference evidence="8 9" key="1">
    <citation type="submission" date="2019-07" db="EMBL/GenBank/DDBJ databases">
        <title>De Novo Assembly of kiwifruit Actinidia rufa.</title>
        <authorList>
            <person name="Sugita-Konishi S."/>
            <person name="Sato K."/>
            <person name="Mori E."/>
            <person name="Abe Y."/>
            <person name="Kisaki G."/>
            <person name="Hamano K."/>
            <person name="Suezawa K."/>
            <person name="Otani M."/>
            <person name="Fukuda T."/>
            <person name="Manabe T."/>
            <person name="Gomi K."/>
            <person name="Tabuchi M."/>
            <person name="Akimitsu K."/>
            <person name="Kataoka I."/>
        </authorList>
    </citation>
    <scope>NUCLEOTIDE SEQUENCE [LARGE SCALE GENOMIC DNA]</scope>
    <source>
        <strain evidence="9">cv. Fuchu</strain>
    </source>
</reference>
<gene>
    <name evidence="8" type="ORF">Acr_07g0001680</name>
</gene>
<evidence type="ECO:0000313" key="9">
    <source>
        <dbReference type="Proteomes" id="UP000585474"/>
    </source>
</evidence>
<name>A0A7J0EU01_9ERIC</name>
<dbReference type="PROSITE" id="PS50863">
    <property type="entry name" value="B3"/>
    <property type="match status" value="1"/>
</dbReference>
<dbReference type="SUPFAM" id="SSF101936">
    <property type="entry name" value="DNA-binding pseudobarrel domain"/>
    <property type="match status" value="1"/>
</dbReference>
<evidence type="ECO:0000256" key="4">
    <source>
        <dbReference type="ARBA" id="ARBA00023163"/>
    </source>
</evidence>
<keyword evidence="5" id="KW-0539">Nucleus</keyword>
<evidence type="ECO:0000259" key="7">
    <source>
        <dbReference type="PROSITE" id="PS50863"/>
    </source>
</evidence>
<sequence length="126" mass="14798">MFWLHDGWKEFSEHHSISCGFFLVFNYEGNSKFNVLIFDLSASEIHYPGNNVTISEKPDRGKGHSVSKKRGIEVDESGPSEDNFFCQRLDRWRSSNRRNRSLLPNLFELAPEFSMRINKHKIFTKK</sequence>
<keyword evidence="9" id="KW-1185">Reference proteome</keyword>
<evidence type="ECO:0000313" key="8">
    <source>
        <dbReference type="EMBL" id="GFY89971.1"/>
    </source>
</evidence>
<evidence type="ECO:0000256" key="6">
    <source>
        <dbReference type="SAM" id="MobiDB-lite"/>
    </source>
</evidence>